<dbReference type="RefSeq" id="WP_347167764.1">
    <property type="nucleotide sequence ID" value="NZ_JBDNCH010000002.1"/>
</dbReference>
<evidence type="ECO:0000313" key="7">
    <source>
        <dbReference type="Proteomes" id="UP001428774"/>
    </source>
</evidence>
<evidence type="ECO:0000256" key="4">
    <source>
        <dbReference type="ARBA" id="ARBA00022807"/>
    </source>
</evidence>
<organism evidence="6 7">
    <name type="scientific">Ponticoccus litoralis</name>
    <dbReference type="NCBI Taxonomy" id="422297"/>
    <lineage>
        <taxon>Bacteria</taxon>
        <taxon>Pseudomonadati</taxon>
        <taxon>Pseudomonadota</taxon>
        <taxon>Alphaproteobacteria</taxon>
        <taxon>Rhodobacterales</taxon>
        <taxon>Roseobacteraceae</taxon>
        <taxon>Ponticoccus</taxon>
    </lineage>
</organism>
<gene>
    <name evidence="6" type="ORF">ABFB10_19505</name>
</gene>
<keyword evidence="3" id="KW-0378">Hydrolase</keyword>
<evidence type="ECO:0000256" key="2">
    <source>
        <dbReference type="ARBA" id="ARBA00022670"/>
    </source>
</evidence>
<keyword evidence="2" id="KW-0645">Protease</keyword>
<dbReference type="GO" id="GO:0006508">
    <property type="term" value="P:proteolysis"/>
    <property type="evidence" value="ECO:0007669"/>
    <property type="project" value="UniProtKB-KW"/>
</dbReference>
<dbReference type="InterPro" id="IPR000064">
    <property type="entry name" value="NLP_P60_dom"/>
</dbReference>
<dbReference type="EMBL" id="JBDNCH010000002">
    <property type="protein sequence ID" value="MEN9062837.1"/>
    <property type="molecule type" value="Genomic_DNA"/>
</dbReference>
<reference evidence="6 7" key="1">
    <citation type="submission" date="2024-05" db="EMBL/GenBank/DDBJ databases">
        <title>Genome sequence of Ponticoccus litoralis KCCM 90028.</title>
        <authorList>
            <person name="Kim J.M."/>
            <person name="Lee J.K."/>
            <person name="Choi B.J."/>
            <person name="Bayburt H."/>
            <person name="Baek J.H."/>
            <person name="Jeon C.O."/>
        </authorList>
    </citation>
    <scope>NUCLEOTIDE SEQUENCE [LARGE SCALE GENOMIC DNA]</scope>
    <source>
        <strain evidence="6 7">KCCM 90028</strain>
    </source>
</reference>
<feature type="domain" description="NlpC/P60" evidence="5">
    <location>
        <begin position="1"/>
        <end position="126"/>
    </location>
</feature>
<comment type="caution">
    <text evidence="6">The sequence shown here is derived from an EMBL/GenBank/DDBJ whole genome shotgun (WGS) entry which is preliminary data.</text>
</comment>
<dbReference type="SUPFAM" id="SSF54001">
    <property type="entry name" value="Cysteine proteinases"/>
    <property type="match status" value="1"/>
</dbReference>
<evidence type="ECO:0000256" key="1">
    <source>
        <dbReference type="ARBA" id="ARBA00007074"/>
    </source>
</evidence>
<evidence type="ECO:0000256" key="3">
    <source>
        <dbReference type="ARBA" id="ARBA00022801"/>
    </source>
</evidence>
<evidence type="ECO:0000259" key="5">
    <source>
        <dbReference type="PROSITE" id="PS51935"/>
    </source>
</evidence>
<dbReference type="Gene3D" id="3.90.1720.10">
    <property type="entry name" value="endopeptidase domain like (from Nostoc punctiforme)"/>
    <property type="match status" value="1"/>
</dbReference>
<protein>
    <submittedName>
        <fullName evidence="6">NlpC/P60 family protein</fullName>
    </submittedName>
</protein>
<name>A0AAW9SSS1_9RHOB</name>
<keyword evidence="4" id="KW-0788">Thiol protease</keyword>
<dbReference type="PROSITE" id="PS51935">
    <property type="entry name" value="NLPC_P60"/>
    <property type="match status" value="1"/>
</dbReference>
<dbReference type="Pfam" id="PF00877">
    <property type="entry name" value="NLPC_P60"/>
    <property type="match status" value="1"/>
</dbReference>
<proteinExistence type="inferred from homology"/>
<dbReference type="AlphaFoldDB" id="A0AAW9SSS1"/>
<comment type="similarity">
    <text evidence="1">Belongs to the peptidase C40 family.</text>
</comment>
<dbReference type="GO" id="GO:0008234">
    <property type="term" value="F:cysteine-type peptidase activity"/>
    <property type="evidence" value="ECO:0007669"/>
    <property type="project" value="UniProtKB-KW"/>
</dbReference>
<accession>A0AAW9SSS1</accession>
<keyword evidence="7" id="KW-1185">Reference proteome</keyword>
<evidence type="ECO:0000313" key="6">
    <source>
        <dbReference type="EMBL" id="MEN9062837.1"/>
    </source>
</evidence>
<dbReference type="InterPro" id="IPR038765">
    <property type="entry name" value="Papain-like_cys_pep_sf"/>
</dbReference>
<dbReference type="Proteomes" id="UP001428774">
    <property type="component" value="Unassembled WGS sequence"/>
</dbReference>
<sequence length="131" mass="15095">MWTDNWIGLPYAERGRGPEAFDCLGLWLALQRLRFGREIPDPACDMVGAVRLGVVDRYRTDFISVERAQEGDALLFTMRGRPLHLGYALSDQDMLHTLDDIDHCSRIERWRGPFWGGRLEGVSSNCWMIRP</sequence>